<feature type="compositionally biased region" description="Basic and acidic residues" evidence="1">
    <location>
        <begin position="34"/>
        <end position="49"/>
    </location>
</feature>
<accession>A0A3M7SAK5</accession>
<dbReference type="Proteomes" id="UP000276133">
    <property type="component" value="Unassembled WGS sequence"/>
</dbReference>
<feature type="region of interest" description="Disordered" evidence="1">
    <location>
        <begin position="28"/>
        <end position="49"/>
    </location>
</feature>
<sequence>MHVKSITDFFLLICQSADKKIFGEKSQLNVEAQSGKEEDSDKKGRIREEAENESICILKRKDSDHKEETFENSIK</sequence>
<reference evidence="2 3" key="1">
    <citation type="journal article" date="2018" name="Sci. Rep.">
        <title>Genomic signatures of local adaptation to the degree of environmental predictability in rotifers.</title>
        <authorList>
            <person name="Franch-Gras L."/>
            <person name="Hahn C."/>
            <person name="Garcia-Roger E.M."/>
            <person name="Carmona M.J."/>
            <person name="Serra M."/>
            <person name="Gomez A."/>
        </authorList>
    </citation>
    <scope>NUCLEOTIDE SEQUENCE [LARGE SCALE GENOMIC DNA]</scope>
    <source>
        <strain evidence="2">HYR1</strain>
    </source>
</reference>
<protein>
    <submittedName>
        <fullName evidence="2">Uncharacterized protein</fullName>
    </submittedName>
</protein>
<comment type="caution">
    <text evidence="2">The sequence shown here is derived from an EMBL/GenBank/DDBJ whole genome shotgun (WGS) entry which is preliminary data.</text>
</comment>
<proteinExistence type="predicted"/>
<organism evidence="2 3">
    <name type="scientific">Brachionus plicatilis</name>
    <name type="common">Marine rotifer</name>
    <name type="synonym">Brachionus muelleri</name>
    <dbReference type="NCBI Taxonomy" id="10195"/>
    <lineage>
        <taxon>Eukaryota</taxon>
        <taxon>Metazoa</taxon>
        <taxon>Spiralia</taxon>
        <taxon>Gnathifera</taxon>
        <taxon>Rotifera</taxon>
        <taxon>Eurotatoria</taxon>
        <taxon>Monogononta</taxon>
        <taxon>Pseudotrocha</taxon>
        <taxon>Ploima</taxon>
        <taxon>Brachionidae</taxon>
        <taxon>Brachionus</taxon>
    </lineage>
</organism>
<dbReference type="EMBL" id="REGN01001740">
    <property type="protein sequence ID" value="RNA32834.1"/>
    <property type="molecule type" value="Genomic_DNA"/>
</dbReference>
<evidence type="ECO:0000256" key="1">
    <source>
        <dbReference type="SAM" id="MobiDB-lite"/>
    </source>
</evidence>
<name>A0A3M7SAK5_BRAPC</name>
<dbReference type="AlphaFoldDB" id="A0A3M7SAK5"/>
<gene>
    <name evidence="2" type="ORF">BpHYR1_035259</name>
</gene>
<evidence type="ECO:0000313" key="2">
    <source>
        <dbReference type="EMBL" id="RNA32834.1"/>
    </source>
</evidence>
<evidence type="ECO:0000313" key="3">
    <source>
        <dbReference type="Proteomes" id="UP000276133"/>
    </source>
</evidence>
<keyword evidence="3" id="KW-1185">Reference proteome</keyword>